<dbReference type="InterPro" id="IPR001638">
    <property type="entry name" value="Solute-binding_3/MltF_N"/>
</dbReference>
<gene>
    <name evidence="5" type="ORF">FNM00_09440</name>
</gene>
<dbReference type="EMBL" id="VLNT01000006">
    <property type="protein sequence ID" value="TSD63136.1"/>
    <property type="molecule type" value="Genomic_DNA"/>
</dbReference>
<dbReference type="GO" id="GO:0042597">
    <property type="term" value="C:periplasmic space"/>
    <property type="evidence" value="ECO:0007669"/>
    <property type="project" value="UniProtKB-SubCell"/>
</dbReference>
<accession>A0A554S9X0</accession>
<dbReference type="PANTHER" id="PTHR30024">
    <property type="entry name" value="ALIPHATIC SULFONATES-BINDING PROTEIN-RELATED"/>
    <property type="match status" value="1"/>
</dbReference>
<feature type="domain" description="Solute-binding protein family 3/N-terminal" evidence="4">
    <location>
        <begin position="37"/>
        <end position="262"/>
    </location>
</feature>
<dbReference type="SMART" id="SM00062">
    <property type="entry name" value="PBPb"/>
    <property type="match status" value="1"/>
</dbReference>
<dbReference type="Gene3D" id="3.40.190.10">
    <property type="entry name" value="Periplasmic binding protein-like II"/>
    <property type="match status" value="2"/>
</dbReference>
<proteinExistence type="inferred from homology"/>
<keyword evidence="6" id="KW-1185">Reference proteome</keyword>
<dbReference type="SUPFAM" id="SSF53850">
    <property type="entry name" value="Periplasmic binding protein-like II"/>
    <property type="match status" value="1"/>
</dbReference>
<evidence type="ECO:0000259" key="4">
    <source>
        <dbReference type="SMART" id="SM00062"/>
    </source>
</evidence>
<reference evidence="5 6" key="1">
    <citation type="submission" date="2019-07" db="EMBL/GenBank/DDBJ databases">
        <authorList>
            <person name="Zhao L.H."/>
        </authorList>
    </citation>
    <scope>NUCLEOTIDE SEQUENCE [LARGE SCALE GENOMIC DNA]</scope>
    <source>
        <strain evidence="5 6">Co35</strain>
    </source>
</reference>
<evidence type="ECO:0000313" key="5">
    <source>
        <dbReference type="EMBL" id="TSD63136.1"/>
    </source>
</evidence>
<evidence type="ECO:0000256" key="3">
    <source>
        <dbReference type="ARBA" id="ARBA00022729"/>
    </source>
</evidence>
<protein>
    <submittedName>
        <fullName evidence="5">ABC transporter substrate-binding protein</fullName>
    </submittedName>
</protein>
<dbReference type="CDD" id="cd01008">
    <property type="entry name" value="PBP2_NrtA_SsuA_CpmA_like"/>
    <property type="match status" value="1"/>
</dbReference>
<evidence type="ECO:0000256" key="1">
    <source>
        <dbReference type="ARBA" id="ARBA00004418"/>
    </source>
</evidence>
<dbReference type="AlphaFoldDB" id="A0A554S9X0"/>
<name>A0A554S9X0_9ACTN</name>
<sequence>MMRDWKTRAVIAIVLMVAVVASGRLYGAQNSATDENRIRIGWVAAASWVPWATLEQELPDGTTVELVPFKSSNDELTALSNGSIDMAPVGYNNVAALLTSGTPPVTFVSGISGNGSVFLARPDSGIQSWEDLRGKRIGSVRGSTQYVNLATGMKAHGLDIETDATYVNMQAFPDLNLALERGDVDAIVTFPPLSGEAEEAGSGVTVEEIQSEIYDGSFSVASGILANNTFLEQRREDAETVLGAYYRQMETLRADPQRWEEEFAAVTGSSGAGIADALEREYIRAETVMPMSEIVSVPAVLSQMGIIDQDTGDQLAELLDYSLLESITDESAEQLGKNE</sequence>
<dbReference type="RefSeq" id="WP_143913190.1">
    <property type="nucleotide sequence ID" value="NZ_VLNT01000006.1"/>
</dbReference>
<dbReference type="InterPro" id="IPR015168">
    <property type="entry name" value="SsuA/THI5"/>
</dbReference>
<evidence type="ECO:0000313" key="6">
    <source>
        <dbReference type="Proteomes" id="UP000316988"/>
    </source>
</evidence>
<evidence type="ECO:0000256" key="2">
    <source>
        <dbReference type="ARBA" id="ARBA00010742"/>
    </source>
</evidence>
<dbReference type="PANTHER" id="PTHR30024:SF47">
    <property type="entry name" value="TAURINE-BINDING PERIPLASMIC PROTEIN"/>
    <property type="match status" value="1"/>
</dbReference>
<comment type="caution">
    <text evidence="5">The sequence shown here is derived from an EMBL/GenBank/DDBJ whole genome shotgun (WGS) entry which is preliminary data.</text>
</comment>
<dbReference type="OrthoDB" id="506623at2"/>
<dbReference type="Pfam" id="PF09084">
    <property type="entry name" value="NMT1"/>
    <property type="match status" value="1"/>
</dbReference>
<organism evidence="5 6">
    <name type="scientific">Aeromicrobium piscarium</name>
    <dbReference type="NCBI Taxonomy" id="2590901"/>
    <lineage>
        <taxon>Bacteria</taxon>
        <taxon>Bacillati</taxon>
        <taxon>Actinomycetota</taxon>
        <taxon>Actinomycetes</taxon>
        <taxon>Propionibacteriales</taxon>
        <taxon>Nocardioidaceae</taxon>
        <taxon>Aeromicrobium</taxon>
    </lineage>
</organism>
<comment type="subcellular location">
    <subcellularLocation>
        <location evidence="1">Periplasm</location>
    </subcellularLocation>
</comment>
<dbReference type="Proteomes" id="UP000316988">
    <property type="component" value="Unassembled WGS sequence"/>
</dbReference>
<comment type="similarity">
    <text evidence="2">Belongs to the bacterial solute-binding protein SsuA/TauA family.</text>
</comment>
<keyword evidence="3" id="KW-0732">Signal</keyword>